<evidence type="ECO:0000256" key="1">
    <source>
        <dbReference type="ARBA" id="ARBA00001933"/>
    </source>
</evidence>
<evidence type="ECO:0000313" key="12">
    <source>
        <dbReference type="Proteomes" id="UP000069902"/>
    </source>
</evidence>
<evidence type="ECO:0000256" key="4">
    <source>
        <dbReference type="ARBA" id="ARBA00018052"/>
    </source>
</evidence>
<feature type="binding site" evidence="9">
    <location>
        <position position="287"/>
    </location>
    <ligand>
        <name>pyridoxal 5'-phosphate</name>
        <dbReference type="ChEBI" id="CHEBI:597326"/>
    </ligand>
</feature>
<dbReference type="EMBL" id="LN879502">
    <property type="protein sequence ID" value="CUI17110.1"/>
    <property type="molecule type" value="Genomic_DNA"/>
</dbReference>
<keyword evidence="12" id="KW-1185">Reference proteome</keyword>
<dbReference type="FunCoup" id="A0A0U5JH46">
    <property type="interactions" value="89"/>
</dbReference>
<dbReference type="GO" id="GO:0033362">
    <property type="term" value="P:lysine biosynthetic process via diaminopimelate, diaminopimelate-aminotransferase pathway"/>
    <property type="evidence" value="ECO:0007669"/>
    <property type="project" value="UniProtKB-UniRule"/>
</dbReference>
<feature type="binding site" evidence="9">
    <location>
        <position position="72"/>
    </location>
    <ligand>
        <name>pyridoxal 5'-phosphate</name>
        <dbReference type="ChEBI" id="CHEBI:597326"/>
    </ligand>
</feature>
<dbReference type="InterPro" id="IPR019942">
    <property type="entry name" value="DapL/ALD1"/>
</dbReference>
<dbReference type="InterPro" id="IPR015422">
    <property type="entry name" value="PyrdxlP-dep_Trfase_small"/>
</dbReference>
<dbReference type="Gene3D" id="3.90.1150.10">
    <property type="entry name" value="Aspartate Aminotransferase, domain 1"/>
    <property type="match status" value="1"/>
</dbReference>
<dbReference type="Proteomes" id="UP000069902">
    <property type="component" value="Chromosome cPNK"/>
</dbReference>
<proteinExistence type="inferred from homology"/>
<accession>A0A0U5JH46</accession>
<evidence type="ECO:0000256" key="3">
    <source>
        <dbReference type="ARBA" id="ARBA00013138"/>
    </source>
</evidence>
<dbReference type="KEGG" id="pnl:PNK_1500"/>
<feature type="binding site" evidence="9">
    <location>
        <position position="382"/>
    </location>
    <ligand>
        <name>substrate</name>
    </ligand>
</feature>
<dbReference type="AlphaFoldDB" id="A0A0U5JH46"/>
<dbReference type="SUPFAM" id="SSF53383">
    <property type="entry name" value="PLP-dependent transferases"/>
    <property type="match status" value="1"/>
</dbReference>
<comment type="catalytic activity">
    <reaction evidence="8 9">
        <text>(2S,6S)-2,6-diaminopimelate + 2-oxoglutarate = (S)-2,3,4,5-tetrahydrodipicolinate + L-glutamate + H2O + H(+)</text>
        <dbReference type="Rhea" id="RHEA:23988"/>
        <dbReference type="ChEBI" id="CHEBI:15377"/>
        <dbReference type="ChEBI" id="CHEBI:15378"/>
        <dbReference type="ChEBI" id="CHEBI:16810"/>
        <dbReference type="ChEBI" id="CHEBI:16845"/>
        <dbReference type="ChEBI" id="CHEBI:29985"/>
        <dbReference type="ChEBI" id="CHEBI:57609"/>
        <dbReference type="EC" id="2.6.1.83"/>
    </reaction>
</comment>
<dbReference type="UniPathway" id="UPA00034">
    <property type="reaction ID" value="UER00466"/>
</dbReference>
<feature type="binding site" evidence="9">
    <location>
        <position position="186"/>
    </location>
    <ligand>
        <name>substrate</name>
    </ligand>
</feature>
<dbReference type="InParanoid" id="A0A0U5JH46"/>
<dbReference type="FunFam" id="3.40.640.10:FF:000099">
    <property type="entry name" value="LL-diaminopimelate aminotransferase, chloroplastic"/>
    <property type="match status" value="1"/>
</dbReference>
<feature type="binding site" evidence="9">
    <location>
        <begin position="245"/>
        <end position="247"/>
    </location>
    <ligand>
        <name>pyridoxal 5'-phosphate</name>
        <dbReference type="ChEBI" id="CHEBI:597326"/>
    </ligand>
</feature>
<keyword evidence="7 9" id="KW-0663">Pyridoxal phosphate</keyword>
<comment type="pathway">
    <text evidence="2 9">Amino-acid biosynthesis; L-lysine biosynthesis via DAP pathway; LL-2,6-diaminopimelate from (S)-tetrahydrodipicolinate (aminotransferase route): step 1/1.</text>
</comment>
<dbReference type="PANTHER" id="PTHR43144">
    <property type="entry name" value="AMINOTRANSFERASE"/>
    <property type="match status" value="1"/>
</dbReference>
<dbReference type="Gene3D" id="3.40.640.10">
    <property type="entry name" value="Type I PLP-dependent aspartate aminotransferase-like (Major domain)"/>
    <property type="match status" value="1"/>
</dbReference>
<dbReference type="CDD" id="cd00609">
    <property type="entry name" value="AAT_like"/>
    <property type="match status" value="1"/>
</dbReference>
<feature type="binding site" evidence="9">
    <location>
        <position position="15"/>
    </location>
    <ligand>
        <name>substrate</name>
    </ligand>
</feature>
<feature type="domain" description="Aminotransferase class I/classII large" evidence="10">
    <location>
        <begin position="36"/>
        <end position="398"/>
    </location>
</feature>
<protein>
    <recommendedName>
        <fullName evidence="4 9">LL-diaminopimelate aminotransferase</fullName>
        <shortName evidence="9">DAP-AT</shortName>
        <shortName evidence="9">DAP-aminotransferase</shortName>
        <shortName evidence="9">LL-DAP-aminotransferase</shortName>
        <ecNumber evidence="3 9">2.6.1.83</ecNumber>
    </recommendedName>
</protein>
<dbReference type="GO" id="GO:0010285">
    <property type="term" value="F:L,L-diaminopimelate aminotransferase activity"/>
    <property type="evidence" value="ECO:0007669"/>
    <property type="project" value="UniProtKB-UniRule"/>
</dbReference>
<evidence type="ECO:0000259" key="10">
    <source>
        <dbReference type="Pfam" id="PF00155"/>
    </source>
</evidence>
<feature type="binding site" evidence="9">
    <location>
        <position position="217"/>
    </location>
    <ligand>
        <name>pyridoxal 5'-phosphate</name>
        <dbReference type="ChEBI" id="CHEBI:597326"/>
    </ligand>
</feature>
<feature type="binding site" evidence="9">
    <location>
        <position position="256"/>
    </location>
    <ligand>
        <name>pyridoxal 5'-phosphate</name>
        <dbReference type="ChEBI" id="CHEBI:597326"/>
    </ligand>
</feature>
<comment type="function">
    <text evidence="9">Involved in the synthesis of meso-diaminopimelate (m-DAP or DL-DAP), required for both lysine and peptidoglycan biosynthesis. Catalyzes the direct conversion of tetrahydrodipicolinate to LL-diaminopimelate.</text>
</comment>
<dbReference type="NCBIfam" id="TIGR03542">
    <property type="entry name" value="DAPAT_plant"/>
    <property type="match status" value="1"/>
</dbReference>
<dbReference type="STRING" id="389348.PNK_1500"/>
<dbReference type="GO" id="GO:0030170">
    <property type="term" value="F:pyridoxal phosphate binding"/>
    <property type="evidence" value="ECO:0007669"/>
    <property type="project" value="UniProtKB-UniRule"/>
</dbReference>
<organism evidence="11 12">
    <name type="scientific">Candidatus Protochlamydia naegleriophila</name>
    <dbReference type="NCBI Taxonomy" id="389348"/>
    <lineage>
        <taxon>Bacteria</taxon>
        <taxon>Pseudomonadati</taxon>
        <taxon>Chlamydiota</taxon>
        <taxon>Chlamydiia</taxon>
        <taxon>Parachlamydiales</taxon>
        <taxon>Parachlamydiaceae</taxon>
        <taxon>Candidatus Protochlamydia</taxon>
    </lineage>
</organism>
<comment type="cofactor">
    <cofactor evidence="1 9">
        <name>pyridoxal 5'-phosphate</name>
        <dbReference type="ChEBI" id="CHEBI:597326"/>
    </cofactor>
</comment>
<dbReference type="InterPro" id="IPR015424">
    <property type="entry name" value="PyrdxlP-dep_Trfase"/>
</dbReference>
<feature type="binding site" evidence="9">
    <location>
        <position position="186"/>
    </location>
    <ligand>
        <name>pyridoxal 5'-phosphate</name>
        <dbReference type="ChEBI" id="CHEBI:597326"/>
    </ligand>
</feature>
<keyword evidence="6 9" id="KW-0808">Transferase</keyword>
<reference evidence="12" key="1">
    <citation type="submission" date="2015-09" db="EMBL/GenBank/DDBJ databases">
        <authorList>
            <person name="Bertelli C."/>
        </authorList>
    </citation>
    <scope>NUCLEOTIDE SEQUENCE [LARGE SCALE GENOMIC DNA]</scope>
    <source>
        <strain evidence="12">KNic</strain>
    </source>
</reference>
<dbReference type="HAMAP" id="MF_01642">
    <property type="entry name" value="DapL_aminotrans_1"/>
    <property type="match status" value="1"/>
</dbReference>
<evidence type="ECO:0000313" key="11">
    <source>
        <dbReference type="EMBL" id="CUI17110.1"/>
    </source>
</evidence>
<sequence>MVKRNLHLAKLQSGYLFPEITKRKKAFLEKNPSAELISLGIGDTTQPIPSLIANSMAITAEALATPDGYSGYGPEQGHFNLRQAISEQVYQGKRPADDIFVSDGSKCDIGRLQILFGGQASIAVQDPSYPAYVDTGVIMGQTSTYHPLSKQYSGITYMPCTPENSFFPSLEKLPRTDLIFFCSPNNPTGAAATYEQLSQLVDFAKQNGSVLIFDAAYACFIRNPNTPRSIYEIEGAEEVAIELGSFSKMTGFTGVRLAWSVVPKELRFEDGHLVQNDWNRINSTFFNGASNIAQSGGLAALRPEGLKAIKELTTFYMENATMLKEMFEALGYIVYGGVDTPYIWVHFPNQSSWEAFEMLLEKSHIISTPGSGFGPAGEGFLRFSAFANRANIIEAISRLRRALHKLDRV</sequence>
<dbReference type="InterPro" id="IPR004839">
    <property type="entry name" value="Aminotransferase_I/II_large"/>
</dbReference>
<dbReference type="InterPro" id="IPR015421">
    <property type="entry name" value="PyrdxlP-dep_Trfase_major"/>
</dbReference>
<feature type="binding site" evidence="9">
    <location>
        <begin position="105"/>
        <end position="106"/>
    </location>
    <ligand>
        <name>pyridoxal 5'-phosphate</name>
        <dbReference type="ChEBI" id="CHEBI:597326"/>
    </ligand>
</feature>
<evidence type="ECO:0000256" key="5">
    <source>
        <dbReference type="ARBA" id="ARBA00022576"/>
    </source>
</evidence>
<evidence type="ECO:0000256" key="9">
    <source>
        <dbReference type="HAMAP-Rule" id="MF_01642"/>
    </source>
</evidence>
<keyword evidence="5 9" id="KW-0032">Aminotransferase</keyword>
<feature type="binding site" evidence="9">
    <location>
        <position position="106"/>
    </location>
    <ligand>
        <name>substrate</name>
    </ligand>
</feature>
<evidence type="ECO:0000256" key="7">
    <source>
        <dbReference type="ARBA" id="ARBA00022898"/>
    </source>
</evidence>
<feature type="binding site" evidence="9">
    <location>
        <position position="287"/>
    </location>
    <ligand>
        <name>substrate</name>
    </ligand>
</feature>
<comment type="subunit">
    <text evidence="9">Homodimer.</text>
</comment>
<feature type="binding site" evidence="9">
    <location>
        <position position="42"/>
    </location>
    <ligand>
        <name>substrate</name>
    </ligand>
</feature>
<evidence type="ECO:0000256" key="8">
    <source>
        <dbReference type="ARBA" id="ARBA00051934"/>
    </source>
</evidence>
<dbReference type="EC" id="2.6.1.83" evidence="3 9"/>
<feature type="binding site" evidence="9">
    <location>
        <position position="129"/>
    </location>
    <ligand>
        <name>substrate</name>
    </ligand>
</feature>
<feature type="binding site" evidence="9">
    <location>
        <position position="129"/>
    </location>
    <ligand>
        <name>pyridoxal 5'-phosphate</name>
        <dbReference type="ChEBI" id="CHEBI:597326"/>
    </ligand>
</feature>
<gene>
    <name evidence="11" type="primary">aspc3</name>
    <name evidence="9" type="synonym">dapL</name>
    <name evidence="11" type="ORF">PNK_1500</name>
</gene>
<dbReference type="Pfam" id="PF00155">
    <property type="entry name" value="Aminotran_1_2"/>
    <property type="match status" value="1"/>
</dbReference>
<feature type="modified residue" description="N6-(pyridoxal phosphate)lysine" evidence="9">
    <location>
        <position position="248"/>
    </location>
</feature>
<name>A0A0U5JH46_9BACT</name>
<evidence type="ECO:0000256" key="6">
    <source>
        <dbReference type="ARBA" id="ARBA00022679"/>
    </source>
</evidence>
<evidence type="ECO:0000256" key="2">
    <source>
        <dbReference type="ARBA" id="ARBA00004982"/>
    </source>
</evidence>
<dbReference type="PATRIC" id="fig|389348.3.peg.1683"/>
<dbReference type="RefSeq" id="WP_059061258.1">
    <property type="nucleotide sequence ID" value="NZ_LN879502.1"/>
</dbReference>
<comment type="similarity">
    <text evidence="9">Belongs to the class-I pyridoxal-phosphate-dependent aminotransferase family. LL-diaminopimelate aminotransferase subfamily.</text>
</comment>